<dbReference type="STRING" id="230819.A0A5C3KIZ1"/>
<evidence type="ECO:0000313" key="3">
    <source>
        <dbReference type="Proteomes" id="UP000307440"/>
    </source>
</evidence>
<dbReference type="EMBL" id="ML210322">
    <property type="protein sequence ID" value="TFK19855.1"/>
    <property type="molecule type" value="Genomic_DNA"/>
</dbReference>
<feature type="chain" id="PRO_5022807659" evidence="1">
    <location>
        <begin position="23"/>
        <end position="339"/>
    </location>
</feature>
<sequence>MPPVELLALVALFLSQIFMTSAGPVPYNPERAGSLTRRQQYNSVPIVRRQENAGEQSCNGSPLLCDRKYSNVTFLGSHDSFADSPHWYAISRTQEVPLEAQMKMGVRLLQAQSHMYNGQLHFCHTTCGLFDGGTVEAYLLKVKKFLDENPTEIFTFIWTNPKFLSIDEVFKPLFEKTGMDKYAYIPPRPIMTRGDWPTLREMIDTGKRLVVFIDKNADKPKNPEKEYILPQFKMMWEDVHNPTDASFPCSVHRTQPPLLPTQQLYLINHNLNYNLLPIGKGLKVPDTLNAPRTNGIPSIYRHAANCASIMDDQNPNYVMLDFVNIGFGMHAVNHLNGLV</sequence>
<dbReference type="InterPro" id="IPR051057">
    <property type="entry name" value="PI-PLC_domain"/>
</dbReference>
<dbReference type="Proteomes" id="UP000307440">
    <property type="component" value="Unassembled WGS sequence"/>
</dbReference>
<reference evidence="2 3" key="1">
    <citation type="journal article" date="2019" name="Nat. Ecol. Evol.">
        <title>Megaphylogeny resolves global patterns of mushroom evolution.</title>
        <authorList>
            <person name="Varga T."/>
            <person name="Krizsan K."/>
            <person name="Foldi C."/>
            <person name="Dima B."/>
            <person name="Sanchez-Garcia M."/>
            <person name="Sanchez-Ramirez S."/>
            <person name="Szollosi G.J."/>
            <person name="Szarkandi J.G."/>
            <person name="Papp V."/>
            <person name="Albert L."/>
            <person name="Andreopoulos W."/>
            <person name="Angelini C."/>
            <person name="Antonin V."/>
            <person name="Barry K.W."/>
            <person name="Bougher N.L."/>
            <person name="Buchanan P."/>
            <person name="Buyck B."/>
            <person name="Bense V."/>
            <person name="Catcheside P."/>
            <person name="Chovatia M."/>
            <person name="Cooper J."/>
            <person name="Damon W."/>
            <person name="Desjardin D."/>
            <person name="Finy P."/>
            <person name="Geml J."/>
            <person name="Haridas S."/>
            <person name="Hughes K."/>
            <person name="Justo A."/>
            <person name="Karasinski D."/>
            <person name="Kautmanova I."/>
            <person name="Kiss B."/>
            <person name="Kocsube S."/>
            <person name="Kotiranta H."/>
            <person name="LaButti K.M."/>
            <person name="Lechner B.E."/>
            <person name="Liimatainen K."/>
            <person name="Lipzen A."/>
            <person name="Lukacs Z."/>
            <person name="Mihaltcheva S."/>
            <person name="Morgado L.N."/>
            <person name="Niskanen T."/>
            <person name="Noordeloos M.E."/>
            <person name="Ohm R.A."/>
            <person name="Ortiz-Santana B."/>
            <person name="Ovrebo C."/>
            <person name="Racz N."/>
            <person name="Riley R."/>
            <person name="Savchenko A."/>
            <person name="Shiryaev A."/>
            <person name="Soop K."/>
            <person name="Spirin V."/>
            <person name="Szebenyi C."/>
            <person name="Tomsovsky M."/>
            <person name="Tulloss R.E."/>
            <person name="Uehling J."/>
            <person name="Grigoriev I.V."/>
            <person name="Vagvolgyi C."/>
            <person name="Papp T."/>
            <person name="Martin F.M."/>
            <person name="Miettinen O."/>
            <person name="Hibbett D.S."/>
            <person name="Nagy L.G."/>
        </authorList>
    </citation>
    <scope>NUCLEOTIDE SEQUENCE [LARGE SCALE GENOMIC DNA]</scope>
    <source>
        <strain evidence="2 3">CBS 121175</strain>
    </source>
</reference>
<dbReference type="GO" id="GO:0006629">
    <property type="term" value="P:lipid metabolic process"/>
    <property type="evidence" value="ECO:0007669"/>
    <property type="project" value="InterPro"/>
</dbReference>
<name>A0A5C3KIZ1_COPMA</name>
<keyword evidence="3" id="KW-1185">Reference proteome</keyword>
<dbReference type="PANTHER" id="PTHR13593">
    <property type="match status" value="1"/>
</dbReference>
<gene>
    <name evidence="2" type="ORF">FA15DRAFT_759777</name>
</gene>
<dbReference type="PANTHER" id="PTHR13593:SF140">
    <property type="entry name" value="PLC-LIKE PHOSPHODIESTERASE"/>
    <property type="match status" value="1"/>
</dbReference>
<dbReference type="Gene3D" id="3.20.20.190">
    <property type="entry name" value="Phosphatidylinositol (PI) phosphodiesterase"/>
    <property type="match status" value="1"/>
</dbReference>
<evidence type="ECO:0000256" key="1">
    <source>
        <dbReference type="SAM" id="SignalP"/>
    </source>
</evidence>
<keyword evidence="1" id="KW-0732">Signal</keyword>
<dbReference type="SUPFAM" id="SSF51695">
    <property type="entry name" value="PLC-like phosphodiesterases"/>
    <property type="match status" value="1"/>
</dbReference>
<dbReference type="OrthoDB" id="7984201at2759"/>
<feature type="signal peptide" evidence="1">
    <location>
        <begin position="1"/>
        <end position="22"/>
    </location>
</feature>
<accession>A0A5C3KIZ1</accession>
<protein>
    <submittedName>
        <fullName evidence="2">PLC-like phosphodiesterase</fullName>
    </submittedName>
</protein>
<dbReference type="AlphaFoldDB" id="A0A5C3KIZ1"/>
<evidence type="ECO:0000313" key="2">
    <source>
        <dbReference type="EMBL" id="TFK19855.1"/>
    </source>
</evidence>
<dbReference type="InterPro" id="IPR017946">
    <property type="entry name" value="PLC-like_Pdiesterase_TIM-brl"/>
</dbReference>
<dbReference type="Pfam" id="PF26146">
    <property type="entry name" value="PI-PLC_X"/>
    <property type="match status" value="1"/>
</dbReference>
<dbReference type="GO" id="GO:0008081">
    <property type="term" value="F:phosphoric diester hydrolase activity"/>
    <property type="evidence" value="ECO:0007669"/>
    <property type="project" value="InterPro"/>
</dbReference>
<proteinExistence type="predicted"/>
<organism evidence="2 3">
    <name type="scientific">Coprinopsis marcescibilis</name>
    <name type="common">Agaric fungus</name>
    <name type="synonym">Psathyrella marcescibilis</name>
    <dbReference type="NCBI Taxonomy" id="230819"/>
    <lineage>
        <taxon>Eukaryota</taxon>
        <taxon>Fungi</taxon>
        <taxon>Dikarya</taxon>
        <taxon>Basidiomycota</taxon>
        <taxon>Agaricomycotina</taxon>
        <taxon>Agaricomycetes</taxon>
        <taxon>Agaricomycetidae</taxon>
        <taxon>Agaricales</taxon>
        <taxon>Agaricineae</taxon>
        <taxon>Psathyrellaceae</taxon>
        <taxon>Coprinopsis</taxon>
    </lineage>
</organism>